<evidence type="ECO:0000256" key="1">
    <source>
        <dbReference type="ARBA" id="ARBA00009995"/>
    </source>
</evidence>
<dbReference type="PROSITE" id="PS00375">
    <property type="entry name" value="UDPGT"/>
    <property type="match status" value="1"/>
</dbReference>
<protein>
    <submittedName>
        <fullName evidence="4">Glycosyltransferase</fullName>
    </submittedName>
</protein>
<dbReference type="InterPro" id="IPR002213">
    <property type="entry name" value="UDP_glucos_trans"/>
</dbReference>
<dbReference type="SUPFAM" id="SSF53756">
    <property type="entry name" value="UDP-Glycosyltransferase/glycogen phosphorylase"/>
    <property type="match status" value="1"/>
</dbReference>
<dbReference type="PANTHER" id="PTHR48050:SF13">
    <property type="entry name" value="STEROL 3-BETA-GLUCOSYLTRANSFERASE UGT80A2"/>
    <property type="match status" value="1"/>
</dbReference>
<dbReference type="InterPro" id="IPR006326">
    <property type="entry name" value="UDPGT_MGT-like"/>
</dbReference>
<reference evidence="4" key="1">
    <citation type="submission" date="2022-11" db="EMBL/GenBank/DDBJ databases">
        <authorList>
            <person name="Somphong A."/>
            <person name="Phongsopitanun W."/>
        </authorList>
    </citation>
    <scope>NUCLEOTIDE SEQUENCE</scope>
    <source>
        <strain evidence="4">Pm04-4</strain>
    </source>
</reference>
<evidence type="ECO:0000256" key="3">
    <source>
        <dbReference type="RuleBase" id="RU003718"/>
    </source>
</evidence>
<keyword evidence="3" id="KW-0328">Glycosyltransferase</keyword>
<comment type="similarity">
    <text evidence="1 3">Belongs to the UDP-glycosyltransferase family.</text>
</comment>
<dbReference type="Gene3D" id="3.40.50.2000">
    <property type="entry name" value="Glycogen Phosphorylase B"/>
    <property type="match status" value="2"/>
</dbReference>
<dbReference type="CDD" id="cd03784">
    <property type="entry name" value="GT1_Gtf-like"/>
    <property type="match status" value="1"/>
</dbReference>
<keyword evidence="2 3" id="KW-0808">Transferase</keyword>
<dbReference type="Pfam" id="PF00201">
    <property type="entry name" value="UDPGT"/>
    <property type="match status" value="1"/>
</dbReference>
<comment type="caution">
    <text evidence="4">The sequence shown here is derived from an EMBL/GenBank/DDBJ whole genome shotgun (WGS) entry which is preliminary data.</text>
</comment>
<name>A0ABT4AXM9_9ACTN</name>
<evidence type="ECO:0000313" key="5">
    <source>
        <dbReference type="Proteomes" id="UP001151002"/>
    </source>
</evidence>
<sequence>MTASRDETYRLAIDDSEELSVPHIAMVSIPFHGHVNPSAEVVRELVRRGHRVTYANDPSFAEAVTSLGAELKPYASTLPPAETHDDLDPIAQLTMFLDDAIAMLPQLRAAYAEDRPDLFLYDIAGAPARLLAEQWGIPSVQLSPTYVAWDGYEDEMAPMVEAMRADPRGAAYYDRFTEWLTAEGSSTTDSMAFQGRPDHALVLIPRALQPNADRVNPAVYDFVGPVLGDRSSQGTWTRPAGAGKVLLVSLGSAFTNHPEFYRRCVAAFGSLPGWHTVLQIGRAVDPAELGDVPESVELHPWVPQLSVLEQADAFLTHAGMGGSSEGLYCGTPMIAAPQAADQFANAEQLAALGVARVVESATVTAGELREHLLALTADPEVAARSERLKHDVRAEGGVTRAADLIEKMVG</sequence>
<dbReference type="Proteomes" id="UP001151002">
    <property type="component" value="Unassembled WGS sequence"/>
</dbReference>
<dbReference type="PANTHER" id="PTHR48050">
    <property type="entry name" value="STEROL 3-BETA-GLUCOSYLTRANSFERASE"/>
    <property type="match status" value="1"/>
</dbReference>
<dbReference type="EMBL" id="JAPNTZ010000004">
    <property type="protein sequence ID" value="MCY1138959.1"/>
    <property type="molecule type" value="Genomic_DNA"/>
</dbReference>
<dbReference type="InterPro" id="IPR050426">
    <property type="entry name" value="Glycosyltransferase_28"/>
</dbReference>
<dbReference type="InterPro" id="IPR035595">
    <property type="entry name" value="UDP_glycos_trans_CS"/>
</dbReference>
<evidence type="ECO:0000313" key="4">
    <source>
        <dbReference type="EMBL" id="MCY1138959.1"/>
    </source>
</evidence>
<gene>
    <name evidence="4" type="ORF">OWR29_13200</name>
</gene>
<accession>A0ABT4AXM9</accession>
<evidence type="ECO:0000256" key="2">
    <source>
        <dbReference type="ARBA" id="ARBA00022679"/>
    </source>
</evidence>
<dbReference type="NCBIfam" id="TIGR01426">
    <property type="entry name" value="MGT"/>
    <property type="match status" value="1"/>
</dbReference>
<organism evidence="4 5">
    <name type="scientific">Paractinoplanes pyxinae</name>
    <dbReference type="NCBI Taxonomy" id="2997416"/>
    <lineage>
        <taxon>Bacteria</taxon>
        <taxon>Bacillati</taxon>
        <taxon>Actinomycetota</taxon>
        <taxon>Actinomycetes</taxon>
        <taxon>Micromonosporales</taxon>
        <taxon>Micromonosporaceae</taxon>
        <taxon>Paractinoplanes</taxon>
    </lineage>
</organism>
<proteinExistence type="inferred from homology"/>
<keyword evidence="5" id="KW-1185">Reference proteome</keyword>